<protein>
    <recommendedName>
        <fullName evidence="2">Fibronectin type-III domain-containing protein</fullName>
    </recommendedName>
</protein>
<keyword evidence="1" id="KW-0732">Signal</keyword>
<dbReference type="NCBIfam" id="NF038128">
    <property type="entry name" value="choice_anch_J"/>
    <property type="match status" value="1"/>
</dbReference>
<feature type="signal peptide" evidence="1">
    <location>
        <begin position="1"/>
        <end position="17"/>
    </location>
</feature>
<dbReference type="CDD" id="cd00063">
    <property type="entry name" value="FN3"/>
    <property type="match status" value="1"/>
</dbReference>
<sequence>MALAALLAVGATGGAQAQTLNYSLFGAQNVAGTYTDLGTAGTVISTANTDDANSAATPIGFTFNYNGTDFTDFVLNTNGFLKLGTAAPTGPSYFPTAQATASTAAGPLTSTDTNLLLPLNEDLEAGTSPAEYRIAVTGTAPNRVATIQWKNVSDKARNNGAATPTLIGKQLTNISFQVKLYETTNQIEFVYGSATPGPVAGDNFKAFAVGIKGSGSTATQLITATKPSVSAWSATTFLAGNYTGNAHNVRSTVLPDAGRTYRFSPARPNDAATLLVYSLGKLPTPFGTPHVIQGLVRNVGTSALTNITVTASVTGANTFTNTKTIASLAVGATALVSFDPFSPTVNGTNNIAVSVGADDVASNNTATYTQLVNATTYAVAEPTAGSTGSVGFTANSGADAGTGIFLVRYTTNAPRRVSEVKVRLEGAPASVGRTVYGAVLDNAGTILARTPDYVITTADIGTDKTFTFATPVAVSGDFFAGMAQAAAPAGTAPYFPLGLQSETPTRANTFFTAALTGGAPTDAAGSNLGRFMIEAVTVAPATCAPPTAVTVTGITAGSATVNFTGPANGTSYTVVYGPTGFNPATGGTTVTPAPTASPVTLNGLSGSTTYQVYVRANCGANDQSTFAGPISFSTPCTPPQISTFPYNENFDAAAQAPCGYSILNVNGDANTWQVVATALHSASAPNAIAYQFNPNAAADDWFFTPQLLLRTTSRYQLSFKYKTQQLASFPTSERLEVKYGQGATVAAQTTTLFTNTNITNTTHVTATAPTVAVIQPATNGFYNIGFHVYSLADQYNLFIDDISITQVVTSASDALARAVAVFPNPSAGQLTVDVTNAQAKNGLQVEVINMVGQKVLSTSVRDNLSNKLDVSMLANGMYTLRVSNGAEYMIRTISIQK</sequence>
<dbReference type="InterPro" id="IPR003961">
    <property type="entry name" value="FN3_dom"/>
</dbReference>
<accession>A0ABP8JFC5</accession>
<name>A0ABP8JFC5_9BACT</name>
<dbReference type="InterPro" id="IPR026444">
    <property type="entry name" value="Secre_tail"/>
</dbReference>
<dbReference type="Pfam" id="PF00041">
    <property type="entry name" value="fn3"/>
    <property type="match status" value="1"/>
</dbReference>
<proteinExistence type="predicted"/>
<dbReference type="Pfam" id="PF18962">
    <property type="entry name" value="Por_Secre_tail"/>
    <property type="match status" value="1"/>
</dbReference>
<dbReference type="Gene3D" id="2.60.120.200">
    <property type="match status" value="1"/>
</dbReference>
<dbReference type="Gene3D" id="2.60.40.10">
    <property type="entry name" value="Immunoglobulins"/>
    <property type="match status" value="1"/>
</dbReference>
<dbReference type="SMART" id="SM00060">
    <property type="entry name" value="FN3"/>
    <property type="match status" value="1"/>
</dbReference>
<dbReference type="SUPFAM" id="SSF49265">
    <property type="entry name" value="Fibronectin type III"/>
    <property type="match status" value="1"/>
</dbReference>
<gene>
    <name evidence="3" type="ORF">GCM10023186_37280</name>
</gene>
<feature type="chain" id="PRO_5046689143" description="Fibronectin type-III domain-containing protein" evidence="1">
    <location>
        <begin position="18"/>
        <end position="897"/>
    </location>
</feature>
<dbReference type="InterPro" id="IPR036116">
    <property type="entry name" value="FN3_sf"/>
</dbReference>
<evidence type="ECO:0000313" key="3">
    <source>
        <dbReference type="EMBL" id="GAA4389733.1"/>
    </source>
</evidence>
<dbReference type="PROSITE" id="PS50853">
    <property type="entry name" value="FN3"/>
    <property type="match status" value="1"/>
</dbReference>
<evidence type="ECO:0000256" key="1">
    <source>
        <dbReference type="SAM" id="SignalP"/>
    </source>
</evidence>
<dbReference type="InterPro" id="IPR013783">
    <property type="entry name" value="Ig-like_fold"/>
</dbReference>
<organism evidence="3 4">
    <name type="scientific">Hymenobacter koreensis</name>
    <dbReference type="NCBI Taxonomy" id="1084523"/>
    <lineage>
        <taxon>Bacteria</taxon>
        <taxon>Pseudomonadati</taxon>
        <taxon>Bacteroidota</taxon>
        <taxon>Cytophagia</taxon>
        <taxon>Cytophagales</taxon>
        <taxon>Hymenobacteraceae</taxon>
        <taxon>Hymenobacter</taxon>
    </lineage>
</organism>
<dbReference type="NCBIfam" id="TIGR04183">
    <property type="entry name" value="Por_Secre_tail"/>
    <property type="match status" value="1"/>
</dbReference>
<dbReference type="Proteomes" id="UP001500454">
    <property type="component" value="Unassembled WGS sequence"/>
</dbReference>
<evidence type="ECO:0000313" key="4">
    <source>
        <dbReference type="Proteomes" id="UP001500454"/>
    </source>
</evidence>
<keyword evidence="4" id="KW-1185">Reference proteome</keyword>
<evidence type="ECO:0000259" key="2">
    <source>
        <dbReference type="PROSITE" id="PS50853"/>
    </source>
</evidence>
<feature type="domain" description="Fibronectin type-III" evidence="2">
    <location>
        <begin position="545"/>
        <end position="637"/>
    </location>
</feature>
<reference evidence="4" key="1">
    <citation type="journal article" date="2019" name="Int. J. Syst. Evol. Microbiol.">
        <title>The Global Catalogue of Microorganisms (GCM) 10K type strain sequencing project: providing services to taxonomists for standard genome sequencing and annotation.</title>
        <authorList>
            <consortium name="The Broad Institute Genomics Platform"/>
            <consortium name="The Broad Institute Genome Sequencing Center for Infectious Disease"/>
            <person name="Wu L."/>
            <person name="Ma J."/>
        </authorList>
    </citation>
    <scope>NUCLEOTIDE SEQUENCE [LARGE SCALE GENOMIC DNA]</scope>
    <source>
        <strain evidence="4">JCM 17924</strain>
    </source>
</reference>
<dbReference type="EMBL" id="BAABHA010000014">
    <property type="protein sequence ID" value="GAA4389733.1"/>
    <property type="molecule type" value="Genomic_DNA"/>
</dbReference>
<comment type="caution">
    <text evidence="3">The sequence shown here is derived from an EMBL/GenBank/DDBJ whole genome shotgun (WGS) entry which is preliminary data.</text>
</comment>